<dbReference type="KEGG" id="run:DR864_09170"/>
<feature type="compositionally biased region" description="Polar residues" evidence="1">
    <location>
        <begin position="11"/>
        <end position="23"/>
    </location>
</feature>
<proteinExistence type="predicted"/>
<dbReference type="AlphaFoldDB" id="A0A344TGW7"/>
<protein>
    <submittedName>
        <fullName evidence="2">Uncharacterized protein</fullName>
    </submittedName>
</protein>
<dbReference type="OrthoDB" id="965795at2"/>
<dbReference type="Proteomes" id="UP000251993">
    <property type="component" value="Chromosome"/>
</dbReference>
<accession>A0A344TGW7</accession>
<dbReference type="EMBL" id="CP030850">
    <property type="protein sequence ID" value="AXE17888.1"/>
    <property type="molecule type" value="Genomic_DNA"/>
</dbReference>
<organism evidence="2 3">
    <name type="scientific">Runella rosea</name>
    <dbReference type="NCBI Taxonomy" id="2259595"/>
    <lineage>
        <taxon>Bacteria</taxon>
        <taxon>Pseudomonadati</taxon>
        <taxon>Bacteroidota</taxon>
        <taxon>Cytophagia</taxon>
        <taxon>Cytophagales</taxon>
        <taxon>Spirosomataceae</taxon>
        <taxon>Runella</taxon>
    </lineage>
</organism>
<evidence type="ECO:0000313" key="3">
    <source>
        <dbReference type="Proteomes" id="UP000251993"/>
    </source>
</evidence>
<reference evidence="2 3" key="1">
    <citation type="submission" date="2018-07" db="EMBL/GenBank/DDBJ databases">
        <title>Genome sequencing of Runella.</title>
        <authorList>
            <person name="Baek M.-G."/>
            <person name="Yi H."/>
        </authorList>
    </citation>
    <scope>NUCLEOTIDE SEQUENCE [LARGE SCALE GENOMIC DNA]</scope>
    <source>
        <strain evidence="2 3">HYN0085</strain>
    </source>
</reference>
<evidence type="ECO:0000256" key="1">
    <source>
        <dbReference type="SAM" id="MobiDB-lite"/>
    </source>
</evidence>
<feature type="region of interest" description="Disordered" evidence="1">
    <location>
        <begin position="1"/>
        <end position="23"/>
    </location>
</feature>
<sequence length="128" mass="14802">MLSKTNHFHNLVNSSTRPSTPNTKKMIAESKDFKTITLRGLEDKKNLVEIMNQVMKQEGLKTGQAVIEFIIADYAKKAARLEEVTRKREAEKKQYYQWQATNEEESEILKGKLKTIKTAFQLLNEVDI</sequence>
<keyword evidence="3" id="KW-1185">Reference proteome</keyword>
<evidence type="ECO:0000313" key="2">
    <source>
        <dbReference type="EMBL" id="AXE17888.1"/>
    </source>
</evidence>
<name>A0A344TGW7_9BACT</name>
<gene>
    <name evidence="2" type="ORF">DR864_09170</name>
</gene>